<dbReference type="InterPro" id="IPR050775">
    <property type="entry name" value="FAD-binding_Monooxygenases"/>
</dbReference>
<evidence type="ECO:0000313" key="8">
    <source>
        <dbReference type="EMBL" id="KAK5048109.1"/>
    </source>
</evidence>
<evidence type="ECO:0000256" key="2">
    <source>
        <dbReference type="ARBA" id="ARBA00010139"/>
    </source>
</evidence>
<evidence type="ECO:0000256" key="5">
    <source>
        <dbReference type="ARBA" id="ARBA00022857"/>
    </source>
</evidence>
<reference evidence="8 9" key="1">
    <citation type="submission" date="2023-08" db="EMBL/GenBank/DDBJ databases">
        <title>Black Yeasts Isolated from many extreme environments.</title>
        <authorList>
            <person name="Coleine C."/>
            <person name="Stajich J.E."/>
            <person name="Selbmann L."/>
        </authorList>
    </citation>
    <scope>NUCLEOTIDE SEQUENCE [LARGE SCALE GENOMIC DNA]</scope>
    <source>
        <strain evidence="8 9">CCFEE 6328</strain>
    </source>
</reference>
<name>A0ABR0IW05_9EURO</name>
<organism evidence="8 9">
    <name type="scientific">Exophiala sideris</name>
    <dbReference type="NCBI Taxonomy" id="1016849"/>
    <lineage>
        <taxon>Eukaryota</taxon>
        <taxon>Fungi</taxon>
        <taxon>Dikarya</taxon>
        <taxon>Ascomycota</taxon>
        <taxon>Pezizomycotina</taxon>
        <taxon>Eurotiomycetes</taxon>
        <taxon>Chaetothyriomycetidae</taxon>
        <taxon>Chaetothyriales</taxon>
        <taxon>Herpotrichiellaceae</taxon>
        <taxon>Exophiala</taxon>
    </lineage>
</organism>
<dbReference type="PANTHER" id="PTHR43098">
    <property type="entry name" value="L-ORNITHINE N(5)-MONOOXYGENASE-RELATED"/>
    <property type="match status" value="1"/>
</dbReference>
<keyword evidence="9" id="KW-1185">Reference proteome</keyword>
<sequence>MESLFKEGRKSVGGYHRYAPETSIYGLFDKQREDHYDHLWKAGSFSFGAQNYKEILLDVKANRMAYDFWAKKTRARLSDAKKRDILAPIEPPYLILTKRCPLEQDYYEMLDRDNVELIDLNATPIKTFTQTGIRPSDDQEREHDYVVLASASKVLPARKSACSLLPSRADFLLEFPR</sequence>
<dbReference type="Proteomes" id="UP001345691">
    <property type="component" value="Unassembled WGS sequence"/>
</dbReference>
<dbReference type="InterPro" id="IPR036188">
    <property type="entry name" value="FAD/NAD-bd_sf"/>
</dbReference>
<evidence type="ECO:0000256" key="4">
    <source>
        <dbReference type="ARBA" id="ARBA00022827"/>
    </source>
</evidence>
<accession>A0ABR0IW05</accession>
<keyword evidence="7" id="KW-0503">Monooxygenase</keyword>
<proteinExistence type="inferred from homology"/>
<keyword evidence="6" id="KW-0560">Oxidoreductase</keyword>
<comment type="similarity">
    <text evidence="2">Belongs to the FAD-binding monooxygenase family.</text>
</comment>
<evidence type="ECO:0000256" key="1">
    <source>
        <dbReference type="ARBA" id="ARBA00001974"/>
    </source>
</evidence>
<evidence type="ECO:0000256" key="7">
    <source>
        <dbReference type="ARBA" id="ARBA00023033"/>
    </source>
</evidence>
<keyword evidence="5" id="KW-0521">NADP</keyword>
<dbReference type="EMBL" id="JAVRRF010000070">
    <property type="protein sequence ID" value="KAK5048109.1"/>
    <property type="molecule type" value="Genomic_DNA"/>
</dbReference>
<comment type="cofactor">
    <cofactor evidence="1">
        <name>FAD</name>
        <dbReference type="ChEBI" id="CHEBI:57692"/>
    </cofactor>
</comment>
<evidence type="ECO:0000256" key="6">
    <source>
        <dbReference type="ARBA" id="ARBA00023002"/>
    </source>
</evidence>
<dbReference type="PANTHER" id="PTHR43098:SF3">
    <property type="entry name" value="L-ORNITHINE N(5)-MONOOXYGENASE-RELATED"/>
    <property type="match status" value="1"/>
</dbReference>
<keyword evidence="4" id="KW-0274">FAD</keyword>
<protein>
    <submittedName>
        <fullName evidence="8">Uncharacterized protein</fullName>
    </submittedName>
</protein>
<dbReference type="SUPFAM" id="SSF51905">
    <property type="entry name" value="FAD/NAD(P)-binding domain"/>
    <property type="match status" value="1"/>
</dbReference>
<keyword evidence="3" id="KW-0285">Flavoprotein</keyword>
<evidence type="ECO:0000256" key="3">
    <source>
        <dbReference type="ARBA" id="ARBA00022630"/>
    </source>
</evidence>
<comment type="caution">
    <text evidence="8">The sequence shown here is derived from an EMBL/GenBank/DDBJ whole genome shotgun (WGS) entry which is preliminary data.</text>
</comment>
<evidence type="ECO:0000313" key="9">
    <source>
        <dbReference type="Proteomes" id="UP001345691"/>
    </source>
</evidence>
<gene>
    <name evidence="8" type="ORF">LTR69_011453</name>
</gene>